<proteinExistence type="predicted"/>
<name>A0AAD9IWC2_9ANNE</name>
<dbReference type="AlphaFoldDB" id="A0AAD9IWC2"/>
<gene>
    <name evidence="1" type="ORF">LSH36_997g02068</name>
</gene>
<dbReference type="EMBL" id="JAODUP010000997">
    <property type="protein sequence ID" value="KAK2142094.1"/>
    <property type="molecule type" value="Genomic_DNA"/>
</dbReference>
<protein>
    <submittedName>
        <fullName evidence="1">Uncharacterized protein</fullName>
    </submittedName>
</protein>
<keyword evidence="2" id="KW-1185">Reference proteome</keyword>
<accession>A0AAD9IWC2</accession>
<evidence type="ECO:0000313" key="1">
    <source>
        <dbReference type="EMBL" id="KAK2142094.1"/>
    </source>
</evidence>
<comment type="caution">
    <text evidence="1">The sequence shown here is derived from an EMBL/GenBank/DDBJ whole genome shotgun (WGS) entry which is preliminary data.</text>
</comment>
<organism evidence="1 2">
    <name type="scientific">Paralvinella palmiformis</name>
    <dbReference type="NCBI Taxonomy" id="53620"/>
    <lineage>
        <taxon>Eukaryota</taxon>
        <taxon>Metazoa</taxon>
        <taxon>Spiralia</taxon>
        <taxon>Lophotrochozoa</taxon>
        <taxon>Annelida</taxon>
        <taxon>Polychaeta</taxon>
        <taxon>Sedentaria</taxon>
        <taxon>Canalipalpata</taxon>
        <taxon>Terebellida</taxon>
        <taxon>Terebelliformia</taxon>
        <taxon>Alvinellidae</taxon>
        <taxon>Paralvinella</taxon>
    </lineage>
</organism>
<sequence length="180" mass="19980">MARRITRTASSARVQEIPNHVELEKVKDGSVKTSTLSLATVKLYNKVFLSTMDKVVVIPLHGYENISAKCRELSRSPEQELEYVVQGLLPNIQQQVLLKEPSTLSDVKRIALLVESMTPTVTGECTLVFPTTNTTTVNGVSDDLLCIKEQLKTQADQVAALTLQLKRKATDAQFQKDKHS</sequence>
<evidence type="ECO:0000313" key="2">
    <source>
        <dbReference type="Proteomes" id="UP001208570"/>
    </source>
</evidence>
<reference evidence="1" key="1">
    <citation type="journal article" date="2023" name="Mol. Biol. Evol.">
        <title>Third-Generation Sequencing Reveals the Adaptive Role of the Epigenome in Three Deep-Sea Polychaetes.</title>
        <authorList>
            <person name="Perez M."/>
            <person name="Aroh O."/>
            <person name="Sun Y."/>
            <person name="Lan Y."/>
            <person name="Juniper S.K."/>
            <person name="Young C.R."/>
            <person name="Angers B."/>
            <person name="Qian P.Y."/>
        </authorList>
    </citation>
    <scope>NUCLEOTIDE SEQUENCE</scope>
    <source>
        <strain evidence="1">P08H-3</strain>
    </source>
</reference>
<dbReference type="Proteomes" id="UP001208570">
    <property type="component" value="Unassembled WGS sequence"/>
</dbReference>